<organism evidence="3 4">
    <name type="scientific">Cyphellophora attinorum</name>
    <dbReference type="NCBI Taxonomy" id="1664694"/>
    <lineage>
        <taxon>Eukaryota</taxon>
        <taxon>Fungi</taxon>
        <taxon>Dikarya</taxon>
        <taxon>Ascomycota</taxon>
        <taxon>Pezizomycotina</taxon>
        <taxon>Eurotiomycetes</taxon>
        <taxon>Chaetothyriomycetidae</taxon>
        <taxon>Chaetothyriales</taxon>
        <taxon>Cyphellophoraceae</taxon>
        <taxon>Cyphellophora</taxon>
    </lineage>
</organism>
<dbReference type="RefSeq" id="XP_018003331.1">
    <property type="nucleotide sequence ID" value="XM_018147217.1"/>
</dbReference>
<dbReference type="InterPro" id="IPR036249">
    <property type="entry name" value="Thioredoxin-like_sf"/>
</dbReference>
<feature type="domain" description="DSBA-like thioredoxin" evidence="2">
    <location>
        <begin position="88"/>
        <end position="266"/>
    </location>
</feature>
<evidence type="ECO:0000256" key="1">
    <source>
        <dbReference type="SAM" id="MobiDB-lite"/>
    </source>
</evidence>
<dbReference type="InterPro" id="IPR001853">
    <property type="entry name" value="DSBA-like_thioredoxin_dom"/>
</dbReference>
<reference evidence="3 4" key="1">
    <citation type="submission" date="2015-06" db="EMBL/GenBank/DDBJ databases">
        <title>Draft genome of the ant-associated black yeast Phialophora attae CBS 131958.</title>
        <authorList>
            <person name="Moreno L.F."/>
            <person name="Stielow B.J."/>
            <person name="de Hoog S."/>
            <person name="Vicente V.A."/>
            <person name="Weiss V.A."/>
            <person name="de Vries M."/>
            <person name="Cruz L.M."/>
            <person name="Souza E.M."/>
        </authorList>
    </citation>
    <scope>NUCLEOTIDE SEQUENCE [LARGE SCALE GENOMIC DNA]</scope>
    <source>
        <strain evidence="3 4">CBS 131958</strain>
    </source>
</reference>
<dbReference type="PANTHER" id="PTHR13887">
    <property type="entry name" value="GLUTATHIONE S-TRANSFERASE KAPPA"/>
    <property type="match status" value="1"/>
</dbReference>
<gene>
    <name evidence="3" type="ORF">AB675_6893</name>
</gene>
<keyword evidence="4" id="KW-1185">Reference proteome</keyword>
<dbReference type="Gene3D" id="3.40.30.10">
    <property type="entry name" value="Glutaredoxin"/>
    <property type="match status" value="1"/>
</dbReference>
<name>A0A0N0NQ12_9EURO</name>
<dbReference type="SUPFAM" id="SSF52833">
    <property type="entry name" value="Thioredoxin-like"/>
    <property type="match status" value="1"/>
</dbReference>
<sequence>MKLGQARITLNVDKTVQGPGQIGLALQRGRCGVFGALPNLAVQSETSARRSGEPAIPDMPNEDKSSALLFLDDDDEPPEEGPDASAVSFTVQYKPYQLYPDAPKEGQPKQEWFKKSRYGDTQLKMKTYEAIMTAYGNSAGIKYKFGGTIANTMDAHRVIQHFQEEKGPETADKMINSLYAQYFENEKHPSADETLLKAATDAGVPEAEAKAYIADHDEGLMDLKNSMREQAGNGVDSVPYIIFEGKRRDITLVGARDVEEYEKAIASIVKESK</sequence>
<dbReference type="GO" id="GO:0016491">
    <property type="term" value="F:oxidoreductase activity"/>
    <property type="evidence" value="ECO:0007669"/>
    <property type="project" value="InterPro"/>
</dbReference>
<dbReference type="Pfam" id="PF01323">
    <property type="entry name" value="DSBA"/>
    <property type="match status" value="1"/>
</dbReference>
<accession>A0A0N0NQ12</accession>
<dbReference type="Proteomes" id="UP000038010">
    <property type="component" value="Unassembled WGS sequence"/>
</dbReference>
<evidence type="ECO:0000259" key="2">
    <source>
        <dbReference type="Pfam" id="PF01323"/>
    </source>
</evidence>
<dbReference type="AlphaFoldDB" id="A0A0N0NQ12"/>
<protein>
    <recommendedName>
        <fullName evidence="2">DSBA-like thioredoxin domain-containing protein</fullName>
    </recommendedName>
</protein>
<evidence type="ECO:0000313" key="3">
    <source>
        <dbReference type="EMBL" id="KPI43368.1"/>
    </source>
</evidence>
<dbReference type="STRING" id="1664694.A0A0N0NQ12"/>
<dbReference type="EMBL" id="LFJN01000005">
    <property type="protein sequence ID" value="KPI43368.1"/>
    <property type="molecule type" value="Genomic_DNA"/>
</dbReference>
<dbReference type="GeneID" id="28739097"/>
<dbReference type="PANTHER" id="PTHR13887:SF52">
    <property type="entry name" value="DSBA-LIKE THIOREDOXIN DOMAIN-CONTAINING PROTEIN"/>
    <property type="match status" value="1"/>
</dbReference>
<evidence type="ECO:0000313" key="4">
    <source>
        <dbReference type="Proteomes" id="UP000038010"/>
    </source>
</evidence>
<comment type="caution">
    <text evidence="3">The sequence shown here is derived from an EMBL/GenBank/DDBJ whole genome shotgun (WGS) entry which is preliminary data.</text>
</comment>
<dbReference type="VEuPathDB" id="FungiDB:AB675_6893"/>
<feature type="region of interest" description="Disordered" evidence="1">
    <location>
        <begin position="44"/>
        <end position="63"/>
    </location>
</feature>
<proteinExistence type="predicted"/>
<dbReference type="OrthoDB" id="1930760at2759"/>